<sequence length="621" mass="69135">MDIESLSVTQKEALSQLQALMDGGDQDVAIGVLQSAGWDVQRAAEIIFDHGTPAPAPVSRPPVEEFEIDDSEQGLLIPNGRGREFRPIPTSSSVTLARPLRAILSVLVFPLRILTSIIRFIFRVLHIPLPQFAPFTFSNLTFTYRQLPGMNRDGKAMDSKSVVERWVRALEEETGAVCVSRSGTTHKNVGTPVTNGHGLSSGTAAGVAGPSSLTSRPPRGVDGEADGETKLLPDFFLGSYEQFVRSCERDVRIGCVVLVSEEHDDVAEFKRSTLTDPTLVQAIQENDILVWGGDIRDREAWSASQKLQATTYPFVAFIALQARRGTASSTSPVPTLTILSRHQGPAIPSTSAPTAAQSLVTHLNEHLLPRVTPFLARVRTQAAEREHERALRAEQDRAFEETRRRDKERVERRLEEEKRSQVEQRLREEAEQRERAERERAEERRRAYQARRMEWRRYARKALVLREPRPGETGRGKTLRVGLRMPDGRRAVRFFGEGDPLTALYAYVDSLFIPLEFAQDKDPFTAPAGVLPGEAGLVEEVESSRKSKDEWWGFKLVLAYPRKEIVWEPAKRLGDVEALKGGGQVVVEMVSDVGVVNGKGKRVQNAENGVDSDGYATEESE</sequence>
<dbReference type="SMART" id="SM00594">
    <property type="entry name" value="UAS"/>
    <property type="match status" value="1"/>
</dbReference>
<dbReference type="AlphaFoldDB" id="A0A401GPJ9"/>
<dbReference type="SUPFAM" id="SSF52833">
    <property type="entry name" value="Thioredoxin-like"/>
    <property type="match status" value="1"/>
</dbReference>
<dbReference type="FunCoup" id="A0A401GPJ9">
    <property type="interactions" value="800"/>
</dbReference>
<evidence type="ECO:0000259" key="3">
    <source>
        <dbReference type="PROSITE" id="PS50033"/>
    </source>
</evidence>
<feature type="region of interest" description="Disordered" evidence="2">
    <location>
        <begin position="386"/>
        <end position="444"/>
    </location>
</feature>
<dbReference type="Proteomes" id="UP000287166">
    <property type="component" value="Unassembled WGS sequence"/>
</dbReference>
<gene>
    <name evidence="4" type="ORF">SCP_0601250</name>
</gene>
<dbReference type="GO" id="GO:0043130">
    <property type="term" value="F:ubiquitin binding"/>
    <property type="evidence" value="ECO:0007669"/>
    <property type="project" value="TreeGrafter"/>
</dbReference>
<name>A0A401GPJ9_9APHY</name>
<dbReference type="GeneID" id="38781064"/>
<evidence type="ECO:0000256" key="1">
    <source>
        <dbReference type="ARBA" id="ARBA00023054"/>
    </source>
</evidence>
<dbReference type="OrthoDB" id="1026733at2759"/>
<dbReference type="Pfam" id="PF00789">
    <property type="entry name" value="UBX"/>
    <property type="match status" value="1"/>
</dbReference>
<accession>A0A401GPJ9</accession>
<keyword evidence="5" id="KW-1185">Reference proteome</keyword>
<dbReference type="Gene3D" id="3.40.30.10">
    <property type="entry name" value="Glutaredoxin"/>
    <property type="match status" value="1"/>
</dbReference>
<keyword evidence="1" id="KW-0175">Coiled coil</keyword>
<dbReference type="GO" id="GO:0036503">
    <property type="term" value="P:ERAD pathway"/>
    <property type="evidence" value="ECO:0007669"/>
    <property type="project" value="TreeGrafter"/>
</dbReference>
<evidence type="ECO:0000313" key="4">
    <source>
        <dbReference type="EMBL" id="GBE84147.1"/>
    </source>
</evidence>
<reference evidence="4 5" key="1">
    <citation type="journal article" date="2018" name="Sci. Rep.">
        <title>Genome sequence of the cauliflower mushroom Sparassis crispa (Hanabiratake) and its association with beneficial usage.</title>
        <authorList>
            <person name="Kiyama R."/>
            <person name="Furutani Y."/>
            <person name="Kawaguchi K."/>
            <person name="Nakanishi T."/>
        </authorList>
    </citation>
    <scope>NUCLEOTIDE SEQUENCE [LARGE SCALE GENOMIC DNA]</scope>
</reference>
<dbReference type="Pfam" id="PF14555">
    <property type="entry name" value="UBA_4"/>
    <property type="match status" value="1"/>
</dbReference>
<dbReference type="InterPro" id="IPR036249">
    <property type="entry name" value="Thioredoxin-like_sf"/>
</dbReference>
<dbReference type="GO" id="GO:0005783">
    <property type="term" value="C:endoplasmic reticulum"/>
    <property type="evidence" value="ECO:0007669"/>
    <property type="project" value="TreeGrafter"/>
</dbReference>
<dbReference type="EMBL" id="BFAD01000006">
    <property type="protein sequence ID" value="GBE84147.1"/>
    <property type="molecule type" value="Genomic_DNA"/>
</dbReference>
<evidence type="ECO:0000313" key="5">
    <source>
        <dbReference type="Proteomes" id="UP000287166"/>
    </source>
</evidence>
<dbReference type="Gene3D" id="1.10.8.10">
    <property type="entry name" value="DNA helicase RuvA subunit, C-terminal domain"/>
    <property type="match status" value="1"/>
</dbReference>
<dbReference type="PANTHER" id="PTHR23322">
    <property type="entry name" value="FAS-ASSOCIATED PROTEIN"/>
    <property type="match status" value="1"/>
</dbReference>
<dbReference type="InterPro" id="IPR050730">
    <property type="entry name" value="UBX_domain-protein"/>
</dbReference>
<dbReference type="InterPro" id="IPR001012">
    <property type="entry name" value="UBX_dom"/>
</dbReference>
<feature type="region of interest" description="Disordered" evidence="2">
    <location>
        <begin position="188"/>
        <end position="223"/>
    </location>
</feature>
<organism evidence="4 5">
    <name type="scientific">Sparassis crispa</name>
    <dbReference type="NCBI Taxonomy" id="139825"/>
    <lineage>
        <taxon>Eukaryota</taxon>
        <taxon>Fungi</taxon>
        <taxon>Dikarya</taxon>
        <taxon>Basidiomycota</taxon>
        <taxon>Agaricomycotina</taxon>
        <taxon>Agaricomycetes</taxon>
        <taxon>Polyporales</taxon>
        <taxon>Sparassidaceae</taxon>
        <taxon>Sparassis</taxon>
    </lineage>
</organism>
<feature type="region of interest" description="Disordered" evidence="2">
    <location>
        <begin position="601"/>
        <end position="621"/>
    </location>
</feature>
<protein>
    <recommendedName>
        <fullName evidence="3">UBX domain-containing protein</fullName>
    </recommendedName>
</protein>
<dbReference type="PROSITE" id="PS50033">
    <property type="entry name" value="UBX"/>
    <property type="match status" value="1"/>
</dbReference>
<dbReference type="STRING" id="139825.A0A401GPJ9"/>
<dbReference type="InterPro" id="IPR006577">
    <property type="entry name" value="UAS"/>
</dbReference>
<dbReference type="Gene3D" id="3.10.20.90">
    <property type="entry name" value="Phosphatidylinositol 3-kinase Catalytic Subunit, Chain A, domain 1"/>
    <property type="match status" value="1"/>
</dbReference>
<feature type="compositionally biased region" description="Polar residues" evidence="2">
    <location>
        <begin position="188"/>
        <end position="203"/>
    </location>
</feature>
<dbReference type="InParanoid" id="A0A401GPJ9"/>
<feature type="domain" description="UBX" evidence="3">
    <location>
        <begin position="474"/>
        <end position="563"/>
    </location>
</feature>
<dbReference type="PANTHER" id="PTHR23322:SF1">
    <property type="entry name" value="FAS-ASSOCIATED FACTOR 2"/>
    <property type="match status" value="1"/>
</dbReference>
<proteinExistence type="predicted"/>
<comment type="caution">
    <text evidence="4">The sequence shown here is derived from an EMBL/GenBank/DDBJ whole genome shotgun (WGS) entry which is preliminary data.</text>
</comment>
<evidence type="ECO:0000256" key="2">
    <source>
        <dbReference type="SAM" id="MobiDB-lite"/>
    </source>
</evidence>
<dbReference type="SUPFAM" id="SSF54236">
    <property type="entry name" value="Ubiquitin-like"/>
    <property type="match status" value="1"/>
</dbReference>
<dbReference type="InterPro" id="IPR029071">
    <property type="entry name" value="Ubiquitin-like_domsf"/>
</dbReference>
<dbReference type="RefSeq" id="XP_027615060.1">
    <property type="nucleotide sequence ID" value="XM_027759259.1"/>
</dbReference>